<accession>A0AAD5WS22</accession>
<name>A0AAD5WS22_9PEZI</name>
<reference evidence="2" key="1">
    <citation type="submission" date="2022-07" db="EMBL/GenBank/DDBJ databases">
        <title>Draft genome sequence of Zalerion maritima ATCC 34329, a (micro)plastics degrading marine fungus.</title>
        <authorList>
            <person name="Paco A."/>
            <person name="Goncalves M.F.M."/>
            <person name="Rocha-Santos T.A.P."/>
            <person name="Alves A."/>
        </authorList>
    </citation>
    <scope>NUCLEOTIDE SEQUENCE</scope>
    <source>
        <strain evidence="2">ATCC 34329</strain>
    </source>
</reference>
<proteinExistence type="predicted"/>
<gene>
    <name evidence="2" type="ORF">MKZ38_000493</name>
</gene>
<protein>
    <submittedName>
        <fullName evidence="2">Uncharacterized protein</fullName>
    </submittedName>
</protein>
<organism evidence="2 3">
    <name type="scientific">Zalerion maritima</name>
    <dbReference type="NCBI Taxonomy" id="339359"/>
    <lineage>
        <taxon>Eukaryota</taxon>
        <taxon>Fungi</taxon>
        <taxon>Dikarya</taxon>
        <taxon>Ascomycota</taxon>
        <taxon>Pezizomycotina</taxon>
        <taxon>Sordariomycetes</taxon>
        <taxon>Lulworthiomycetidae</taxon>
        <taxon>Lulworthiales</taxon>
        <taxon>Lulworthiaceae</taxon>
        <taxon>Zalerion</taxon>
    </lineage>
</organism>
<sequence length="183" mass="20615">MADLRQPGPPVLCLPVFSRAWAEGHDICGRLPWDLTCLPWFWITGLSDRSPFREVSYRHAWVHRRQYAVITNSSPRAPSYGLAWGDTKVHGHWIDLDIGLDIGQTLSSATPRMVQAGHFDAGPSRQKGPMLSSPRQAGTISHRRYDHSPEILCGRERFEPLGKAGEEDLGSMALEHDKILNYF</sequence>
<dbReference type="EMBL" id="JAKWBI020000110">
    <property type="protein sequence ID" value="KAJ2902528.1"/>
    <property type="molecule type" value="Genomic_DNA"/>
</dbReference>
<evidence type="ECO:0000313" key="3">
    <source>
        <dbReference type="Proteomes" id="UP001201980"/>
    </source>
</evidence>
<comment type="caution">
    <text evidence="2">The sequence shown here is derived from an EMBL/GenBank/DDBJ whole genome shotgun (WGS) entry which is preliminary data.</text>
</comment>
<evidence type="ECO:0000313" key="2">
    <source>
        <dbReference type="EMBL" id="KAJ2902528.1"/>
    </source>
</evidence>
<evidence type="ECO:0000256" key="1">
    <source>
        <dbReference type="SAM" id="MobiDB-lite"/>
    </source>
</evidence>
<dbReference type="AlphaFoldDB" id="A0AAD5WS22"/>
<dbReference type="Proteomes" id="UP001201980">
    <property type="component" value="Unassembled WGS sequence"/>
</dbReference>
<keyword evidence="3" id="KW-1185">Reference proteome</keyword>
<feature type="region of interest" description="Disordered" evidence="1">
    <location>
        <begin position="120"/>
        <end position="140"/>
    </location>
</feature>